<proteinExistence type="predicted"/>
<protein>
    <submittedName>
        <fullName evidence="3">Glycosyltransferase</fullName>
        <ecNumber evidence="3">2.4.-.-</ecNumber>
    </submittedName>
</protein>
<dbReference type="EMBL" id="JBHRTN010000003">
    <property type="protein sequence ID" value="MFC3123604.1"/>
    <property type="molecule type" value="Genomic_DNA"/>
</dbReference>
<reference evidence="4" key="1">
    <citation type="journal article" date="2019" name="Int. J. Syst. Evol. Microbiol.">
        <title>The Global Catalogue of Microorganisms (GCM) 10K type strain sequencing project: providing services to taxonomists for standard genome sequencing and annotation.</title>
        <authorList>
            <consortium name="The Broad Institute Genomics Platform"/>
            <consortium name="The Broad Institute Genome Sequencing Center for Infectious Disease"/>
            <person name="Wu L."/>
            <person name="Ma J."/>
        </authorList>
    </citation>
    <scope>NUCLEOTIDE SEQUENCE [LARGE SCALE GENOMIC DNA]</scope>
    <source>
        <strain evidence="4">KCTC 52094</strain>
    </source>
</reference>
<sequence>MRVALVHYWLVGMRGGEKVLESLCEMFPDADIFTHVYVPDRISDTIRRHKVTTTMIARLPFAHRMYQSYLPLMPLALEQIDLRNYDLVISSESGPAKGVLTRPDALHVCYCHTPMRYIWNMYQDYRDGASRPMRAVIPFLAHRLRNWDYSSAARVDYFIANSRTVAERINKYYRRPASVVHPPVDLGTFSTTRRDVEADDFYLVAGQLIRYKRVDLAIEACRALGRRLVVIGNGGEHDELARGAGPLVQFLGRVDDHTLRSYYARCRALLFTGEEDFGIVPLEAMACGRPVIAYGRGGATETVVNGLTGLLFHEQRVASLVDAIRQFEAMEKGFDPARIAAHAARFSKDEFRRQFLARLEIAMEEHVPRLSPPTEAWMGRQRTVAMPLPASAPLAAD</sequence>
<dbReference type="Pfam" id="PF00534">
    <property type="entry name" value="Glycos_transf_1"/>
    <property type="match status" value="1"/>
</dbReference>
<comment type="caution">
    <text evidence="3">The sequence shown here is derived from an EMBL/GenBank/DDBJ whole genome shotgun (WGS) entry which is preliminary data.</text>
</comment>
<gene>
    <name evidence="3" type="ORF">ACFOD4_00910</name>
</gene>
<dbReference type="Proteomes" id="UP001595593">
    <property type="component" value="Unassembled WGS sequence"/>
</dbReference>
<dbReference type="InterPro" id="IPR001296">
    <property type="entry name" value="Glyco_trans_1"/>
</dbReference>
<evidence type="ECO:0000259" key="2">
    <source>
        <dbReference type="Pfam" id="PF13439"/>
    </source>
</evidence>
<dbReference type="SUPFAM" id="SSF53756">
    <property type="entry name" value="UDP-Glycosyltransferase/glycogen phosphorylase"/>
    <property type="match status" value="1"/>
</dbReference>
<keyword evidence="3" id="KW-0328">Glycosyltransferase</keyword>
<dbReference type="InterPro" id="IPR028098">
    <property type="entry name" value="Glyco_trans_4-like_N"/>
</dbReference>
<dbReference type="GO" id="GO:0016757">
    <property type="term" value="F:glycosyltransferase activity"/>
    <property type="evidence" value="ECO:0007669"/>
    <property type="project" value="UniProtKB-KW"/>
</dbReference>
<evidence type="ECO:0000313" key="4">
    <source>
        <dbReference type="Proteomes" id="UP001595593"/>
    </source>
</evidence>
<feature type="domain" description="Glycosyltransferase subfamily 4-like N-terminal" evidence="2">
    <location>
        <begin position="14"/>
        <end position="186"/>
    </location>
</feature>
<dbReference type="RefSeq" id="WP_379592648.1">
    <property type="nucleotide sequence ID" value="NZ_JBHRTN010000003.1"/>
</dbReference>
<keyword evidence="4" id="KW-1185">Reference proteome</keyword>
<feature type="domain" description="Glycosyl transferase family 1" evidence="1">
    <location>
        <begin position="198"/>
        <end position="331"/>
    </location>
</feature>
<dbReference type="Gene3D" id="3.40.50.2000">
    <property type="entry name" value="Glycogen Phosphorylase B"/>
    <property type="match status" value="2"/>
</dbReference>
<dbReference type="InterPro" id="IPR050194">
    <property type="entry name" value="Glycosyltransferase_grp1"/>
</dbReference>
<keyword evidence="3" id="KW-0808">Transferase</keyword>
<evidence type="ECO:0000313" key="3">
    <source>
        <dbReference type="EMBL" id="MFC3123604.1"/>
    </source>
</evidence>
<dbReference type="PANTHER" id="PTHR45947">
    <property type="entry name" value="SULFOQUINOVOSYL TRANSFERASE SQD2"/>
    <property type="match status" value="1"/>
</dbReference>
<dbReference type="EC" id="2.4.-.-" evidence="3"/>
<accession>A0ABV7FTC6</accession>
<dbReference type="Pfam" id="PF13439">
    <property type="entry name" value="Glyco_transf_4"/>
    <property type="match status" value="1"/>
</dbReference>
<name>A0ABV7FTC6_9PROT</name>
<evidence type="ECO:0000259" key="1">
    <source>
        <dbReference type="Pfam" id="PF00534"/>
    </source>
</evidence>
<dbReference type="PANTHER" id="PTHR45947:SF3">
    <property type="entry name" value="SULFOQUINOVOSYL TRANSFERASE SQD2"/>
    <property type="match status" value="1"/>
</dbReference>
<organism evidence="3 4">
    <name type="scientific">Teichococcus globiformis</name>
    <dbReference type="NCBI Taxonomy" id="2307229"/>
    <lineage>
        <taxon>Bacteria</taxon>
        <taxon>Pseudomonadati</taxon>
        <taxon>Pseudomonadota</taxon>
        <taxon>Alphaproteobacteria</taxon>
        <taxon>Acetobacterales</taxon>
        <taxon>Roseomonadaceae</taxon>
        <taxon>Roseomonas</taxon>
    </lineage>
</organism>